<keyword evidence="2" id="KW-1185">Reference proteome</keyword>
<comment type="caution">
    <text evidence="1">The sequence shown here is derived from an EMBL/GenBank/DDBJ whole genome shotgun (WGS) entry which is preliminary data.</text>
</comment>
<evidence type="ECO:0000313" key="1">
    <source>
        <dbReference type="EMBL" id="RRJ67451.1"/>
    </source>
</evidence>
<dbReference type="AlphaFoldDB" id="A0A3P3UAS2"/>
<gene>
    <name evidence="1" type="ORF">EHV15_06935</name>
</gene>
<evidence type="ECO:0000313" key="2">
    <source>
        <dbReference type="Proteomes" id="UP000267017"/>
    </source>
</evidence>
<name>A0A3P3UAS2_9BACL</name>
<dbReference type="EMBL" id="RRCN01000001">
    <property type="protein sequence ID" value="RRJ67451.1"/>
    <property type="molecule type" value="Genomic_DNA"/>
</dbReference>
<organism evidence="1 2">
    <name type="scientific">Paenibacillus oralis</name>
    <dbReference type="NCBI Taxonomy" id="2490856"/>
    <lineage>
        <taxon>Bacteria</taxon>
        <taxon>Bacillati</taxon>
        <taxon>Bacillota</taxon>
        <taxon>Bacilli</taxon>
        <taxon>Bacillales</taxon>
        <taxon>Paenibacillaceae</taxon>
        <taxon>Paenibacillus</taxon>
    </lineage>
</organism>
<proteinExistence type="predicted"/>
<accession>A0A3P3UAS2</accession>
<dbReference type="Proteomes" id="UP000267017">
    <property type="component" value="Unassembled WGS sequence"/>
</dbReference>
<sequence>MKRIHTHALLTSSVHDEICYFENSTKVYINGTVELLEQIKNITKADEIWEAIILNSISAGE</sequence>
<reference evidence="1 2" key="1">
    <citation type="submission" date="2018-11" db="EMBL/GenBank/DDBJ databases">
        <title>Genome sequencing of Paenibacillus sp. KCOM 3021 (= ChDC PVNT-B20).</title>
        <authorList>
            <person name="Kook J.-K."/>
            <person name="Park S.-N."/>
            <person name="Lim Y.K."/>
        </authorList>
    </citation>
    <scope>NUCLEOTIDE SEQUENCE [LARGE SCALE GENOMIC DNA]</scope>
    <source>
        <strain evidence="1 2">KCOM 3021</strain>
    </source>
</reference>
<protein>
    <submittedName>
        <fullName evidence="1">Uncharacterized protein</fullName>
    </submittedName>
</protein>